<protein>
    <submittedName>
        <fullName evidence="2">Uncharacterized protein</fullName>
    </submittedName>
</protein>
<accession>A0A1I5EAZ8</accession>
<keyword evidence="1" id="KW-0812">Transmembrane</keyword>
<evidence type="ECO:0000313" key="2">
    <source>
        <dbReference type="EMBL" id="SFO08550.1"/>
    </source>
</evidence>
<dbReference type="RefSeq" id="WP_074912825.1">
    <property type="nucleotide sequence ID" value="NZ_FOVK01000015.1"/>
</dbReference>
<gene>
    <name evidence="2" type="ORF">SAMN04488695_1154</name>
</gene>
<reference evidence="2 3" key="1">
    <citation type="submission" date="2016-10" db="EMBL/GenBank/DDBJ databases">
        <authorList>
            <person name="de Groot N.N."/>
        </authorList>
    </citation>
    <scope>NUCLEOTIDE SEQUENCE [LARGE SCALE GENOMIC DNA]</scope>
    <source>
        <strain evidence="2 3">ML2</strain>
    </source>
</reference>
<dbReference type="Proteomes" id="UP000181899">
    <property type="component" value="Unassembled WGS sequence"/>
</dbReference>
<evidence type="ECO:0000313" key="3">
    <source>
        <dbReference type="Proteomes" id="UP000181899"/>
    </source>
</evidence>
<feature type="transmembrane region" description="Helical" evidence="1">
    <location>
        <begin position="72"/>
        <end position="93"/>
    </location>
</feature>
<sequence length="120" mass="12714">MEMVLPRNYVEIEQEEMMYLDGGLYVSHSTVQSIASVVGMTAHQSIPAATIALKLGATFIAAKLAAIPGGNIIALVGAAYIVSTAGSIAPAFVSALMRRRGLDITVGWWYGLPQLSFSAR</sequence>
<evidence type="ECO:0000256" key="1">
    <source>
        <dbReference type="SAM" id="Phobius"/>
    </source>
</evidence>
<dbReference type="AlphaFoldDB" id="A0A1I5EAZ8"/>
<organism evidence="2 3">
    <name type="scientific">Proteiniclasticum ruminis</name>
    <dbReference type="NCBI Taxonomy" id="398199"/>
    <lineage>
        <taxon>Bacteria</taxon>
        <taxon>Bacillati</taxon>
        <taxon>Bacillota</taxon>
        <taxon>Clostridia</taxon>
        <taxon>Eubacteriales</taxon>
        <taxon>Clostridiaceae</taxon>
        <taxon>Proteiniclasticum</taxon>
    </lineage>
</organism>
<keyword evidence="3" id="KW-1185">Reference proteome</keyword>
<keyword evidence="1" id="KW-1133">Transmembrane helix</keyword>
<proteinExistence type="predicted"/>
<name>A0A1I5EAZ8_9CLOT</name>
<dbReference type="OrthoDB" id="1938846at2"/>
<dbReference type="EMBL" id="FOVK01000015">
    <property type="protein sequence ID" value="SFO08550.1"/>
    <property type="molecule type" value="Genomic_DNA"/>
</dbReference>
<keyword evidence="1" id="KW-0472">Membrane</keyword>